<dbReference type="Proteomes" id="UP001589896">
    <property type="component" value="Unassembled WGS sequence"/>
</dbReference>
<accession>A0ABV6RP52</accession>
<keyword evidence="2" id="KW-1185">Reference proteome</keyword>
<protein>
    <submittedName>
        <fullName evidence="1">Uncharacterized protein</fullName>
    </submittedName>
</protein>
<evidence type="ECO:0000313" key="1">
    <source>
        <dbReference type="EMBL" id="MFC0678765.1"/>
    </source>
</evidence>
<reference evidence="1 2" key="1">
    <citation type="submission" date="2024-09" db="EMBL/GenBank/DDBJ databases">
        <authorList>
            <person name="Sun Q."/>
            <person name="Mori K."/>
        </authorList>
    </citation>
    <scope>NUCLEOTIDE SEQUENCE [LARGE SCALE GENOMIC DNA]</scope>
    <source>
        <strain evidence="1 2">KCTC 23076</strain>
    </source>
</reference>
<sequence length="177" mass="19844">MLPDVSIDVQVDEAVLIACAGARLALKNLFILRTLRDGKAFDHTWYSTAVREELLNLANETDSDADRVLVERERAIKRQGRALFQDDYRLIDADLLDRREKVLRGLAARLRTLSADENHIAMLISEAREQALDEVVAAVSLGPLPGQAPEPDAMMLHQERLAALYDDLEELLASARR</sequence>
<comment type="caution">
    <text evidence="1">The sequence shown here is derived from an EMBL/GenBank/DDBJ whole genome shotgun (WGS) entry which is preliminary data.</text>
</comment>
<dbReference type="EMBL" id="JBHLTG010000002">
    <property type="protein sequence ID" value="MFC0678765.1"/>
    <property type="molecule type" value="Genomic_DNA"/>
</dbReference>
<evidence type="ECO:0000313" key="2">
    <source>
        <dbReference type="Proteomes" id="UP001589896"/>
    </source>
</evidence>
<proteinExistence type="predicted"/>
<name>A0ABV6RP52_9GAMM</name>
<organism evidence="1 2">
    <name type="scientific">Lysobacter korlensis</name>
    <dbReference type="NCBI Taxonomy" id="553636"/>
    <lineage>
        <taxon>Bacteria</taxon>
        <taxon>Pseudomonadati</taxon>
        <taxon>Pseudomonadota</taxon>
        <taxon>Gammaproteobacteria</taxon>
        <taxon>Lysobacterales</taxon>
        <taxon>Lysobacteraceae</taxon>
        <taxon>Lysobacter</taxon>
    </lineage>
</organism>
<dbReference type="RefSeq" id="WP_386668896.1">
    <property type="nucleotide sequence ID" value="NZ_JBHLTG010000002.1"/>
</dbReference>
<gene>
    <name evidence="1" type="ORF">ACFFGH_13025</name>
</gene>